<keyword evidence="3" id="KW-0378">Hydrolase</keyword>
<feature type="domain" description="PPPDE" evidence="6">
    <location>
        <begin position="3"/>
        <end position="163"/>
    </location>
</feature>
<evidence type="ECO:0000313" key="8">
    <source>
        <dbReference type="Proteomes" id="UP001163798"/>
    </source>
</evidence>
<dbReference type="InterPro" id="IPR013535">
    <property type="entry name" value="PUL_dom"/>
</dbReference>
<dbReference type="GO" id="GO:0008233">
    <property type="term" value="F:peptidase activity"/>
    <property type="evidence" value="ECO:0007669"/>
    <property type="project" value="UniProtKB-KW"/>
</dbReference>
<dbReference type="PANTHER" id="PTHR12378">
    <property type="entry name" value="DESUMOYLATING ISOPEPTIDASE"/>
    <property type="match status" value="1"/>
</dbReference>
<dbReference type="Pfam" id="PF05903">
    <property type="entry name" value="Peptidase_C97"/>
    <property type="match status" value="1"/>
</dbReference>
<dbReference type="GO" id="GO:0006508">
    <property type="term" value="P:proteolysis"/>
    <property type="evidence" value="ECO:0007669"/>
    <property type="project" value="UniProtKB-KW"/>
</dbReference>
<evidence type="ECO:0000256" key="3">
    <source>
        <dbReference type="ARBA" id="ARBA00022801"/>
    </source>
</evidence>
<dbReference type="InterPro" id="IPR042266">
    <property type="entry name" value="PPPDE_sf"/>
</dbReference>
<feature type="domain" description="Thioredoxin" evidence="4">
    <location>
        <begin position="207"/>
        <end position="340"/>
    </location>
</feature>
<organism evidence="7 8">
    <name type="scientific">Lentinula aff. detonsa</name>
    <dbReference type="NCBI Taxonomy" id="2804958"/>
    <lineage>
        <taxon>Eukaryota</taxon>
        <taxon>Fungi</taxon>
        <taxon>Dikarya</taxon>
        <taxon>Basidiomycota</taxon>
        <taxon>Agaricomycotina</taxon>
        <taxon>Agaricomycetes</taxon>
        <taxon>Agaricomycetidae</taxon>
        <taxon>Agaricales</taxon>
        <taxon>Marasmiineae</taxon>
        <taxon>Omphalotaceae</taxon>
        <taxon>Lentinula</taxon>
    </lineage>
</organism>
<dbReference type="Gene3D" id="1.25.10.10">
    <property type="entry name" value="Leucine-rich Repeat Variant"/>
    <property type="match status" value="1"/>
</dbReference>
<feature type="domain" description="PUL" evidence="5">
    <location>
        <begin position="351"/>
        <end position="665"/>
    </location>
</feature>
<evidence type="ECO:0000259" key="5">
    <source>
        <dbReference type="PROSITE" id="PS51396"/>
    </source>
</evidence>
<dbReference type="CDD" id="cd02947">
    <property type="entry name" value="TRX_family"/>
    <property type="match status" value="1"/>
</dbReference>
<comment type="caution">
    <text evidence="7">The sequence shown here is derived from an EMBL/GenBank/DDBJ whole genome shotgun (WGS) entry which is preliminary data.</text>
</comment>
<proteinExistence type="inferred from homology"/>
<dbReference type="EMBL" id="MU793672">
    <property type="protein sequence ID" value="KAJ3780690.1"/>
    <property type="molecule type" value="Genomic_DNA"/>
</dbReference>
<dbReference type="Gene3D" id="3.40.30.10">
    <property type="entry name" value="Glutaredoxin"/>
    <property type="match status" value="1"/>
</dbReference>
<evidence type="ECO:0000259" key="4">
    <source>
        <dbReference type="PROSITE" id="PS51352"/>
    </source>
</evidence>
<dbReference type="InterPro" id="IPR011989">
    <property type="entry name" value="ARM-like"/>
</dbReference>
<reference evidence="7" key="1">
    <citation type="submission" date="2022-08" db="EMBL/GenBank/DDBJ databases">
        <authorList>
            <consortium name="DOE Joint Genome Institute"/>
            <person name="Min B."/>
            <person name="Riley R."/>
            <person name="Sierra-Patev S."/>
            <person name="Naranjo-Ortiz M."/>
            <person name="Looney B."/>
            <person name="Konkel Z."/>
            <person name="Slot J.C."/>
            <person name="Sakamoto Y."/>
            <person name="Steenwyk J.L."/>
            <person name="Rokas A."/>
            <person name="Carro J."/>
            <person name="Camarero S."/>
            <person name="Ferreira P."/>
            <person name="Molpeceres G."/>
            <person name="Ruiz-Duenas F.J."/>
            <person name="Serrano A."/>
            <person name="Henrissat B."/>
            <person name="Drula E."/>
            <person name="Hughes K.W."/>
            <person name="Mata J.L."/>
            <person name="Ishikawa N.K."/>
            <person name="Vargas-Isla R."/>
            <person name="Ushijima S."/>
            <person name="Smith C.A."/>
            <person name="Ahrendt S."/>
            <person name="Andreopoulos W."/>
            <person name="He G."/>
            <person name="Labutti K."/>
            <person name="Lipzen A."/>
            <person name="Ng V."/>
            <person name="Sandor L."/>
            <person name="Barry K."/>
            <person name="Martinez A.T."/>
            <person name="Xiao Y."/>
            <person name="Gibbons J.G."/>
            <person name="Terashima K."/>
            <person name="Hibbett D.S."/>
            <person name="Grigoriev I.V."/>
        </authorList>
    </citation>
    <scope>NUCLEOTIDE SEQUENCE</scope>
    <source>
        <strain evidence="7">TFB10291</strain>
    </source>
</reference>
<dbReference type="PROSITE" id="PS51352">
    <property type="entry name" value="THIOREDOXIN_2"/>
    <property type="match status" value="1"/>
</dbReference>
<sequence>MSEPVKLYVYDLSNGIAKQMSLQLTGRQINGIWHTSIVVFGKEVFYGQGIDITAPGQSHHGNPLHIIDLGTTALDEETFNEYLEEMREHYTADKYHLLDFNCNSFTNDCAAFLTGGSIPDFIKGKTPSRGTISTDCDSQLPNSDLPSDFLSTPFGAALRPTIDAMYRRPGAMPPPLSTPATATSSAAPNPELTASILQAVAAQAQQGMRPTTAPAAPLQATDSLVAPFHSVTNSASLKTLLRTHKAVVVNFSDMITCPPCRVIAPVYEQMAHEKGVKTSGGAGAAFAKIDLSTPSGKALGAEWSVRVMPTFIFFLDGQKISEMKGADANELRNQIDLLLFQAYPPHPHTSLSLPAMQTLSLNPILFTQVPALDTAANKLVSFVDSAQWPAVATQTQAEVKQALSTTILPYLKSRSNTPPSSASPMLLSIWAKTTFTLAQALPLESLFPLLDMWRLAILDSSVATWFTASLQSSPNTSPLVIFLTKVTSVTNAPRAYLLTLLRLLSNAFSSPVLAPQLLLGQIRALMTAVLIPALLHEDASVRTASASLVFNAAAFLQKGRVDAVKNGGGSGKRDIEDEDWEVEISSAVVEAIDREKANEDVVHRLAACLGCLLRLSPFYESQMSSLLEVLQVNSILRAKLAKGGCGDNGVSKKDVKKLVEEIADKLCP</sequence>
<dbReference type="InterPro" id="IPR036249">
    <property type="entry name" value="Thioredoxin-like_sf"/>
</dbReference>
<gene>
    <name evidence="7" type="ORF">GGU10DRAFT_278925</name>
</gene>
<dbReference type="Gene3D" id="3.90.1720.30">
    <property type="entry name" value="PPPDE domains"/>
    <property type="match status" value="1"/>
</dbReference>
<dbReference type="PROSITE" id="PS51396">
    <property type="entry name" value="PUL"/>
    <property type="match status" value="1"/>
</dbReference>
<accession>A0AA38KLE4</accession>
<dbReference type="SMART" id="SM01179">
    <property type="entry name" value="DUF862"/>
    <property type="match status" value="1"/>
</dbReference>
<dbReference type="PANTHER" id="PTHR12378:SF7">
    <property type="entry name" value="DESUMOYLATING ISOPEPTIDASE 1"/>
    <property type="match status" value="1"/>
</dbReference>
<evidence type="ECO:0000256" key="2">
    <source>
        <dbReference type="ARBA" id="ARBA00022670"/>
    </source>
</evidence>
<dbReference type="SUPFAM" id="SSF52833">
    <property type="entry name" value="Thioredoxin-like"/>
    <property type="match status" value="1"/>
</dbReference>
<dbReference type="InterPro" id="IPR008580">
    <property type="entry name" value="PPPDE_dom"/>
</dbReference>
<dbReference type="Pfam" id="PF00085">
    <property type="entry name" value="Thioredoxin"/>
    <property type="match status" value="1"/>
</dbReference>
<dbReference type="InterPro" id="IPR013766">
    <property type="entry name" value="Thioredoxin_domain"/>
</dbReference>
<dbReference type="PROSITE" id="PS51858">
    <property type="entry name" value="PPPDE"/>
    <property type="match status" value="1"/>
</dbReference>
<dbReference type="GO" id="GO:0070646">
    <property type="term" value="P:protein modification by small protein removal"/>
    <property type="evidence" value="ECO:0007669"/>
    <property type="project" value="TreeGrafter"/>
</dbReference>
<evidence type="ECO:0000313" key="7">
    <source>
        <dbReference type="EMBL" id="KAJ3780690.1"/>
    </source>
</evidence>
<dbReference type="Pfam" id="PF08324">
    <property type="entry name" value="PUL"/>
    <property type="match status" value="1"/>
</dbReference>
<dbReference type="AlphaFoldDB" id="A0AA38KLE4"/>
<keyword evidence="8" id="KW-1185">Reference proteome</keyword>
<comment type="similarity">
    <text evidence="1">Belongs to the DeSI family.</text>
</comment>
<keyword evidence="2" id="KW-0645">Protease</keyword>
<evidence type="ECO:0000256" key="1">
    <source>
        <dbReference type="ARBA" id="ARBA00008140"/>
    </source>
</evidence>
<name>A0AA38KLE4_9AGAR</name>
<protein>
    <submittedName>
        <fullName evidence="7">PPPDE putative peptidase domain-containing protein</fullName>
    </submittedName>
</protein>
<dbReference type="Proteomes" id="UP001163798">
    <property type="component" value="Unassembled WGS sequence"/>
</dbReference>
<evidence type="ECO:0000259" key="6">
    <source>
        <dbReference type="PROSITE" id="PS51858"/>
    </source>
</evidence>